<dbReference type="AlphaFoldDB" id="S6A9P0"/>
<dbReference type="PANTHER" id="PTHR45138:SF9">
    <property type="entry name" value="DIGUANYLATE CYCLASE DGCM-RELATED"/>
    <property type="match status" value="1"/>
</dbReference>
<comment type="catalytic activity">
    <reaction evidence="2">
        <text>2 GTP = 3',3'-c-di-GMP + 2 diphosphate</text>
        <dbReference type="Rhea" id="RHEA:24898"/>
        <dbReference type="ChEBI" id="CHEBI:33019"/>
        <dbReference type="ChEBI" id="CHEBI:37565"/>
        <dbReference type="ChEBI" id="CHEBI:58805"/>
        <dbReference type="EC" id="2.7.7.65"/>
    </reaction>
</comment>
<dbReference type="RefSeq" id="WP_009206606.1">
    <property type="nucleotide sequence ID" value="NC_022357.1"/>
</dbReference>
<dbReference type="InterPro" id="IPR000160">
    <property type="entry name" value="GGDEF_dom"/>
</dbReference>
<dbReference type="Proteomes" id="UP000015559">
    <property type="component" value="Chromosome"/>
</dbReference>
<dbReference type="InterPro" id="IPR029787">
    <property type="entry name" value="Nucleotide_cyclase"/>
</dbReference>
<reference evidence="6 7" key="1">
    <citation type="journal article" date="2012" name="Appl. Environ. Microbiol.">
        <title>Draft genome sequence of a psychrotolerant sulfur-oxidizing bacterium, Sulfuricella denitrificans skB26, and proteomic insights into cold adaptation.</title>
        <authorList>
            <person name="Watanabe T."/>
            <person name="Kojima H."/>
            <person name="Fukui M."/>
        </authorList>
    </citation>
    <scope>NUCLEOTIDE SEQUENCE [LARGE SCALE GENOMIC DNA]</scope>
    <source>
        <strain evidence="7">skB26</strain>
    </source>
</reference>
<dbReference type="Gene3D" id="3.30.70.270">
    <property type="match status" value="1"/>
</dbReference>
<evidence type="ECO:0000313" key="6">
    <source>
        <dbReference type="EMBL" id="BAN34445.1"/>
    </source>
</evidence>
<gene>
    <name evidence="6" type="ORF">SCD_n00598</name>
</gene>
<keyword evidence="3" id="KW-0175">Coiled coil</keyword>
<dbReference type="PANTHER" id="PTHR45138">
    <property type="entry name" value="REGULATORY COMPONENTS OF SENSORY TRANSDUCTION SYSTEM"/>
    <property type="match status" value="1"/>
</dbReference>
<dbReference type="eggNOG" id="COG3706">
    <property type="taxonomic scope" value="Bacteria"/>
</dbReference>
<dbReference type="EMBL" id="AP013066">
    <property type="protein sequence ID" value="BAN34445.1"/>
    <property type="molecule type" value="Genomic_DNA"/>
</dbReference>
<proteinExistence type="predicted"/>
<dbReference type="InterPro" id="IPR050469">
    <property type="entry name" value="Diguanylate_Cyclase"/>
</dbReference>
<dbReference type="GO" id="GO:0052621">
    <property type="term" value="F:diguanylate cyclase activity"/>
    <property type="evidence" value="ECO:0007669"/>
    <property type="project" value="UniProtKB-EC"/>
</dbReference>
<dbReference type="InterPro" id="IPR003660">
    <property type="entry name" value="HAMP_dom"/>
</dbReference>
<accession>S6A9P0</accession>
<evidence type="ECO:0000259" key="5">
    <source>
        <dbReference type="PROSITE" id="PS50887"/>
    </source>
</evidence>
<feature type="coiled-coil region" evidence="3">
    <location>
        <begin position="288"/>
        <end position="315"/>
    </location>
</feature>
<evidence type="ECO:0000259" key="4">
    <source>
        <dbReference type="PROSITE" id="PS50885"/>
    </source>
</evidence>
<dbReference type="Pfam" id="PF00990">
    <property type="entry name" value="GGDEF"/>
    <property type="match status" value="1"/>
</dbReference>
<dbReference type="GO" id="GO:0005886">
    <property type="term" value="C:plasma membrane"/>
    <property type="evidence" value="ECO:0007669"/>
    <property type="project" value="TreeGrafter"/>
</dbReference>
<dbReference type="PROSITE" id="PS50885">
    <property type="entry name" value="HAMP"/>
    <property type="match status" value="1"/>
</dbReference>
<protein>
    <recommendedName>
        <fullName evidence="1">diguanylate cyclase</fullName>
        <ecNumber evidence="1">2.7.7.65</ecNumber>
    </recommendedName>
</protein>
<feature type="domain" description="HAMP" evidence="4">
    <location>
        <begin position="196"/>
        <end position="252"/>
    </location>
</feature>
<dbReference type="GO" id="GO:0043709">
    <property type="term" value="P:cell adhesion involved in single-species biofilm formation"/>
    <property type="evidence" value="ECO:0007669"/>
    <property type="project" value="TreeGrafter"/>
</dbReference>
<dbReference type="SUPFAM" id="SSF55073">
    <property type="entry name" value="Nucleotide cyclase"/>
    <property type="match status" value="1"/>
</dbReference>
<dbReference type="SMART" id="SM00267">
    <property type="entry name" value="GGDEF"/>
    <property type="match status" value="1"/>
</dbReference>
<sequence>MTLNTKTLLFFSALMGFLVLLLAAISLYSFRQFSLYTAEHHARSVAETIKVGLTESMVNGTIGKRSEFLDRLADVPGVQNVRMMRGPAVVKQFGPGLAQDHQADGIESQVISRGEARFDVLEKEGGSIFRAIIPYIATGHGTPNCLQCHTVSNGTVLGAISIDIPLTDVKRQAITATAMVSLSVFLAALLTLLVLRWQLRPLVETAGAVKTVVTQAIGGAFHGRIKQRGSDEIGVITGQLNQLMEFLEEGIGTIGRRVSELMGHHHRPLNVGNQLVTTTEMVEGLVEVSRYKQAIEEDQTKLEVYQRLVNVLNDKYDFHQFSIYEVAASKNRMAPVAVDGEINAPCRWCDSQILIDANSCRVKRTGHEANGIDSPGICTMFRDEGEGEKHLHLCMPITQSGTVGCVVQIVVSLEEAPLAKFMIPFIAVYLRETAPVLEAKRLMEHLRESSLRDAMTGLYNRRFLEEYTATLVATSQRRQSPFSVLMLDLDYFKKVNDTFGHEAGDKVLKTLAETLVKSVRTSDMVIRYGGEEFLIVLLDTSGEIAMNVAEKIRAKVEETKISLPGMILQKTISIGVSEFPSDTDTFWQVVKFADVALYEAKSQGRNRVIRFIPSMWTTETGKS</sequence>
<evidence type="ECO:0000256" key="2">
    <source>
        <dbReference type="ARBA" id="ARBA00034247"/>
    </source>
</evidence>
<evidence type="ECO:0000256" key="3">
    <source>
        <dbReference type="SAM" id="Coils"/>
    </source>
</evidence>
<evidence type="ECO:0000313" key="7">
    <source>
        <dbReference type="Proteomes" id="UP000015559"/>
    </source>
</evidence>
<dbReference type="FunFam" id="3.30.70.270:FF:000001">
    <property type="entry name" value="Diguanylate cyclase domain protein"/>
    <property type="match status" value="1"/>
</dbReference>
<dbReference type="PROSITE" id="PS50887">
    <property type="entry name" value="GGDEF"/>
    <property type="match status" value="1"/>
</dbReference>
<dbReference type="EC" id="2.7.7.65" evidence="1"/>
<dbReference type="GO" id="GO:1902201">
    <property type="term" value="P:negative regulation of bacterial-type flagellum-dependent cell motility"/>
    <property type="evidence" value="ECO:0007669"/>
    <property type="project" value="TreeGrafter"/>
</dbReference>
<dbReference type="Gene3D" id="3.30.450.290">
    <property type="match status" value="1"/>
</dbReference>
<dbReference type="HOGENOM" id="CLU_448291_0_0_4"/>
<dbReference type="GO" id="GO:0007165">
    <property type="term" value="P:signal transduction"/>
    <property type="evidence" value="ECO:0007669"/>
    <property type="project" value="InterPro"/>
</dbReference>
<keyword evidence="7" id="KW-1185">Reference proteome</keyword>
<organism evidence="6 7">
    <name type="scientific">Sulfuricella denitrificans (strain DSM 22764 / NBRC 105220 / skB26)</name>
    <dbReference type="NCBI Taxonomy" id="1163617"/>
    <lineage>
        <taxon>Bacteria</taxon>
        <taxon>Pseudomonadati</taxon>
        <taxon>Pseudomonadota</taxon>
        <taxon>Betaproteobacteria</taxon>
        <taxon>Nitrosomonadales</taxon>
        <taxon>Sulfuricellaceae</taxon>
        <taxon>Sulfuricella</taxon>
    </lineage>
</organism>
<dbReference type="NCBIfam" id="TIGR00254">
    <property type="entry name" value="GGDEF"/>
    <property type="match status" value="1"/>
</dbReference>
<dbReference type="KEGG" id="sdr:SCD_n00598"/>
<name>S6A9P0_SULDS</name>
<dbReference type="CDD" id="cd01949">
    <property type="entry name" value="GGDEF"/>
    <property type="match status" value="1"/>
</dbReference>
<dbReference type="STRING" id="1163617.SCD_n00598"/>
<evidence type="ECO:0000256" key="1">
    <source>
        <dbReference type="ARBA" id="ARBA00012528"/>
    </source>
</evidence>
<dbReference type="OrthoDB" id="9803824at2"/>
<feature type="domain" description="GGDEF" evidence="5">
    <location>
        <begin position="480"/>
        <end position="613"/>
    </location>
</feature>
<dbReference type="InterPro" id="IPR043128">
    <property type="entry name" value="Rev_trsase/Diguanyl_cyclase"/>
</dbReference>